<reference evidence="2 3" key="1">
    <citation type="journal article" date="2018" name="Arch. Microbiol.">
        <title>New insights into the metabolic potential of the phototrophic purple bacterium Rhodopila globiformis DSM 161(T) from its draft genome sequence and evidence for a vanadium-dependent nitrogenase.</title>
        <authorList>
            <person name="Imhoff J.F."/>
            <person name="Rahn T."/>
            <person name="Kunzel S."/>
            <person name="Neulinger S.C."/>
        </authorList>
    </citation>
    <scope>NUCLEOTIDE SEQUENCE [LARGE SCALE GENOMIC DNA]</scope>
    <source>
        <strain evidence="2 3">DSM 16996</strain>
    </source>
</reference>
<dbReference type="EMBL" id="NHSJ01000096">
    <property type="protein sequence ID" value="PPQ29269.1"/>
    <property type="molecule type" value="Genomic_DNA"/>
</dbReference>
<keyword evidence="3" id="KW-1185">Reference proteome</keyword>
<evidence type="ECO:0000313" key="2">
    <source>
        <dbReference type="EMBL" id="PPQ29269.1"/>
    </source>
</evidence>
<protein>
    <recommendedName>
        <fullName evidence="4">DUF883 domain-containing protein</fullName>
    </recommendedName>
</protein>
<evidence type="ECO:0000256" key="1">
    <source>
        <dbReference type="SAM" id="MobiDB-lite"/>
    </source>
</evidence>
<dbReference type="Proteomes" id="UP000239089">
    <property type="component" value="Unassembled WGS sequence"/>
</dbReference>
<organism evidence="2 3">
    <name type="scientific">Rhodoblastus sphagnicola</name>
    <dbReference type="NCBI Taxonomy" id="333368"/>
    <lineage>
        <taxon>Bacteria</taxon>
        <taxon>Pseudomonadati</taxon>
        <taxon>Pseudomonadota</taxon>
        <taxon>Alphaproteobacteria</taxon>
        <taxon>Hyphomicrobiales</taxon>
        <taxon>Rhodoblastaceae</taxon>
        <taxon>Rhodoblastus</taxon>
    </lineage>
</organism>
<evidence type="ECO:0008006" key="4">
    <source>
        <dbReference type="Google" id="ProtNLM"/>
    </source>
</evidence>
<sequence>MKKAGADAASQFTDRSGGAQDYVGRGALNLAKSVSENPLAALAIVAGAGYLLGRASRGGRG</sequence>
<proteinExistence type="predicted"/>
<feature type="region of interest" description="Disordered" evidence="1">
    <location>
        <begin position="1"/>
        <end position="21"/>
    </location>
</feature>
<name>A0A2S6N3T2_9HYPH</name>
<evidence type="ECO:0000313" key="3">
    <source>
        <dbReference type="Proteomes" id="UP000239089"/>
    </source>
</evidence>
<comment type="caution">
    <text evidence="2">The sequence shown here is derived from an EMBL/GenBank/DDBJ whole genome shotgun (WGS) entry which is preliminary data.</text>
</comment>
<gene>
    <name evidence="2" type="ORF">CCR94_15785</name>
</gene>
<accession>A0A2S6N3T2</accession>
<dbReference type="AlphaFoldDB" id="A0A2S6N3T2"/>